<keyword evidence="6" id="KW-1185">Reference proteome</keyword>
<keyword evidence="3" id="KW-0472">Membrane</keyword>
<keyword evidence="2" id="KW-0732">Signal</keyword>
<gene>
    <name evidence="5" type="ORF">HHI36_018081</name>
</gene>
<accession>A0ABD2NYW7</accession>
<evidence type="ECO:0000256" key="3">
    <source>
        <dbReference type="ARBA" id="ARBA00023136"/>
    </source>
</evidence>
<comment type="subcellular location">
    <subcellularLocation>
        <location evidence="1">Membrane</location>
    </subcellularLocation>
</comment>
<evidence type="ECO:0000313" key="5">
    <source>
        <dbReference type="EMBL" id="KAL3283912.1"/>
    </source>
</evidence>
<evidence type="ECO:0000256" key="2">
    <source>
        <dbReference type="ARBA" id="ARBA00022729"/>
    </source>
</evidence>
<organism evidence="5 6">
    <name type="scientific">Cryptolaemus montrouzieri</name>
    <dbReference type="NCBI Taxonomy" id="559131"/>
    <lineage>
        <taxon>Eukaryota</taxon>
        <taxon>Metazoa</taxon>
        <taxon>Ecdysozoa</taxon>
        <taxon>Arthropoda</taxon>
        <taxon>Hexapoda</taxon>
        <taxon>Insecta</taxon>
        <taxon>Pterygota</taxon>
        <taxon>Neoptera</taxon>
        <taxon>Endopterygota</taxon>
        <taxon>Coleoptera</taxon>
        <taxon>Polyphaga</taxon>
        <taxon>Cucujiformia</taxon>
        <taxon>Coccinelloidea</taxon>
        <taxon>Coccinellidae</taxon>
        <taxon>Scymninae</taxon>
        <taxon>Scymnini</taxon>
        <taxon>Cryptolaemus</taxon>
    </lineage>
</organism>
<sequence>MPEDPYKGRFVNRLGNIQKYRLRTPTVSQNDQNPKNKFEIINRTIGLIFGKYRCLDENLLVPIRNPMFCNNKNNPLDHTFVMECCNEEDFCNVHLSPVLMKRSADVWT</sequence>
<dbReference type="InterPro" id="IPR045860">
    <property type="entry name" value="Snake_toxin-like_sf"/>
</dbReference>
<dbReference type="Pfam" id="PF01064">
    <property type="entry name" value="Activin_recp"/>
    <property type="match status" value="1"/>
</dbReference>
<evidence type="ECO:0000256" key="1">
    <source>
        <dbReference type="ARBA" id="ARBA00004370"/>
    </source>
</evidence>
<evidence type="ECO:0000259" key="4">
    <source>
        <dbReference type="Pfam" id="PF01064"/>
    </source>
</evidence>
<dbReference type="InterPro" id="IPR000472">
    <property type="entry name" value="Activin_recp"/>
</dbReference>
<dbReference type="GO" id="GO:0016020">
    <property type="term" value="C:membrane"/>
    <property type="evidence" value="ECO:0007669"/>
    <property type="project" value="UniProtKB-SubCell"/>
</dbReference>
<reference evidence="5 6" key="1">
    <citation type="journal article" date="2021" name="BMC Biol.">
        <title>Horizontally acquired antibacterial genes associated with adaptive radiation of ladybird beetles.</title>
        <authorList>
            <person name="Li H.S."/>
            <person name="Tang X.F."/>
            <person name="Huang Y.H."/>
            <person name="Xu Z.Y."/>
            <person name="Chen M.L."/>
            <person name="Du X.Y."/>
            <person name="Qiu B.Y."/>
            <person name="Chen P.T."/>
            <person name="Zhang W."/>
            <person name="Slipinski A."/>
            <person name="Escalona H.E."/>
            <person name="Waterhouse R.M."/>
            <person name="Zwick A."/>
            <person name="Pang H."/>
        </authorList>
    </citation>
    <scope>NUCLEOTIDE SEQUENCE [LARGE SCALE GENOMIC DNA]</scope>
    <source>
        <strain evidence="5">SYSU2018</strain>
    </source>
</reference>
<dbReference type="Proteomes" id="UP001516400">
    <property type="component" value="Unassembled WGS sequence"/>
</dbReference>
<protein>
    <recommendedName>
        <fullName evidence="4">Activin types I and II receptor domain-containing protein</fullName>
    </recommendedName>
</protein>
<dbReference type="Gene3D" id="2.10.60.10">
    <property type="entry name" value="CD59"/>
    <property type="match status" value="1"/>
</dbReference>
<dbReference type="AlphaFoldDB" id="A0ABD2NYW7"/>
<comment type="caution">
    <text evidence="5">The sequence shown here is derived from an EMBL/GenBank/DDBJ whole genome shotgun (WGS) entry which is preliminary data.</text>
</comment>
<name>A0ABD2NYW7_9CUCU</name>
<dbReference type="EMBL" id="JABFTP020000165">
    <property type="protein sequence ID" value="KAL3283912.1"/>
    <property type="molecule type" value="Genomic_DNA"/>
</dbReference>
<evidence type="ECO:0000313" key="6">
    <source>
        <dbReference type="Proteomes" id="UP001516400"/>
    </source>
</evidence>
<feature type="domain" description="Activin types I and II receptor" evidence="4">
    <location>
        <begin position="48"/>
        <end position="93"/>
    </location>
</feature>
<proteinExistence type="predicted"/>